<dbReference type="EMBL" id="BARS01044576">
    <property type="protein sequence ID" value="GAG37657.1"/>
    <property type="molecule type" value="Genomic_DNA"/>
</dbReference>
<evidence type="ECO:0000313" key="2">
    <source>
        <dbReference type="EMBL" id="GAG37657.1"/>
    </source>
</evidence>
<evidence type="ECO:0000256" key="1">
    <source>
        <dbReference type="SAM" id="Phobius"/>
    </source>
</evidence>
<feature type="transmembrane region" description="Helical" evidence="1">
    <location>
        <begin position="28"/>
        <end position="49"/>
    </location>
</feature>
<proteinExistence type="predicted"/>
<accession>X0XQN5</accession>
<protein>
    <submittedName>
        <fullName evidence="2">Uncharacterized protein</fullName>
    </submittedName>
</protein>
<organism evidence="2">
    <name type="scientific">marine sediment metagenome</name>
    <dbReference type="NCBI Taxonomy" id="412755"/>
    <lineage>
        <taxon>unclassified sequences</taxon>
        <taxon>metagenomes</taxon>
        <taxon>ecological metagenomes</taxon>
    </lineage>
</organism>
<dbReference type="AlphaFoldDB" id="X0XQN5"/>
<keyword evidence="1" id="KW-0812">Transmembrane</keyword>
<gene>
    <name evidence="2" type="ORF">S01H1_67318</name>
</gene>
<name>X0XQN5_9ZZZZ</name>
<reference evidence="2" key="1">
    <citation type="journal article" date="2014" name="Front. Microbiol.">
        <title>High frequency of phylogenetically diverse reductive dehalogenase-homologous genes in deep subseafloor sedimentary metagenomes.</title>
        <authorList>
            <person name="Kawai M."/>
            <person name="Futagami T."/>
            <person name="Toyoda A."/>
            <person name="Takaki Y."/>
            <person name="Nishi S."/>
            <person name="Hori S."/>
            <person name="Arai W."/>
            <person name="Tsubouchi T."/>
            <person name="Morono Y."/>
            <person name="Uchiyama I."/>
            <person name="Ito T."/>
            <person name="Fujiyama A."/>
            <person name="Inagaki F."/>
            <person name="Takami H."/>
        </authorList>
    </citation>
    <scope>NUCLEOTIDE SEQUENCE</scope>
    <source>
        <strain evidence="2">Expedition CK06-06</strain>
    </source>
</reference>
<sequence length="83" mass="9794">MSEKKSYNPFNPVGRYNIETFIYKRKKVILGFLALLFLLVLGIMFFVWIEGEGRTTTMIPRKVKEKLNVYGLTPEEMRLYVRG</sequence>
<keyword evidence="1" id="KW-1133">Transmembrane helix</keyword>
<keyword evidence="1" id="KW-0472">Membrane</keyword>
<comment type="caution">
    <text evidence="2">The sequence shown here is derived from an EMBL/GenBank/DDBJ whole genome shotgun (WGS) entry which is preliminary data.</text>
</comment>